<evidence type="ECO:0000259" key="1">
    <source>
        <dbReference type="Pfam" id="PF12724"/>
    </source>
</evidence>
<dbReference type="Proteomes" id="UP000824211">
    <property type="component" value="Unassembled WGS sequence"/>
</dbReference>
<feature type="non-terminal residue" evidence="2">
    <location>
        <position position="1"/>
    </location>
</feature>
<name>A0A9D2MCI3_9FIRM</name>
<sequence length="150" mass="16318">TGLPAVSYEKAGSLAGYEQIVYLGGLYAGGVKGLKKTAKKFPAGARLILVTVGLADVQDPKNIENIRRSLRTQLPAEVLQSAALFHLRGGIDYGRLSFAHKTMMTLLYNHARKLPPEQQNAETKAMIDTFGQKVDFVDFAALRPVADAMQ</sequence>
<dbReference type="EMBL" id="DWXX01000007">
    <property type="protein sequence ID" value="HJB58112.1"/>
    <property type="molecule type" value="Genomic_DNA"/>
</dbReference>
<dbReference type="AlphaFoldDB" id="A0A9D2MCI3"/>
<reference evidence="2" key="1">
    <citation type="journal article" date="2021" name="PeerJ">
        <title>Extensive microbial diversity within the chicken gut microbiome revealed by metagenomics and culture.</title>
        <authorList>
            <person name="Gilroy R."/>
            <person name="Ravi A."/>
            <person name="Getino M."/>
            <person name="Pursley I."/>
            <person name="Horton D.L."/>
            <person name="Alikhan N.F."/>
            <person name="Baker D."/>
            <person name="Gharbi K."/>
            <person name="Hall N."/>
            <person name="Watson M."/>
            <person name="Adriaenssens E.M."/>
            <person name="Foster-Nyarko E."/>
            <person name="Jarju S."/>
            <person name="Secka A."/>
            <person name="Antonio M."/>
            <person name="Oren A."/>
            <person name="Chaudhuri R.R."/>
            <person name="La Ragione R."/>
            <person name="Hildebrand F."/>
            <person name="Pallen M.J."/>
        </authorList>
    </citation>
    <scope>NUCLEOTIDE SEQUENCE</scope>
    <source>
        <strain evidence="2">ChiHjej9B8-13557</strain>
    </source>
</reference>
<dbReference type="InterPro" id="IPR026816">
    <property type="entry name" value="Flavodoxin_dom"/>
</dbReference>
<evidence type="ECO:0000313" key="3">
    <source>
        <dbReference type="Proteomes" id="UP000824211"/>
    </source>
</evidence>
<organism evidence="2 3">
    <name type="scientific">Candidatus Faecalibacterium faecipullorum</name>
    <dbReference type="NCBI Taxonomy" id="2838578"/>
    <lineage>
        <taxon>Bacteria</taxon>
        <taxon>Bacillati</taxon>
        <taxon>Bacillota</taxon>
        <taxon>Clostridia</taxon>
        <taxon>Eubacteriales</taxon>
        <taxon>Oscillospiraceae</taxon>
        <taxon>Faecalibacterium</taxon>
    </lineage>
</organism>
<protein>
    <submittedName>
        <fullName evidence="2">Flavodoxin domain-containing protein</fullName>
    </submittedName>
</protein>
<gene>
    <name evidence="2" type="ORF">H9771_00390</name>
</gene>
<reference evidence="2" key="2">
    <citation type="submission" date="2021-04" db="EMBL/GenBank/DDBJ databases">
        <authorList>
            <person name="Gilroy R."/>
        </authorList>
    </citation>
    <scope>NUCLEOTIDE SEQUENCE</scope>
    <source>
        <strain evidence="2">ChiHjej9B8-13557</strain>
    </source>
</reference>
<comment type="caution">
    <text evidence="2">The sequence shown here is derived from an EMBL/GenBank/DDBJ whole genome shotgun (WGS) entry which is preliminary data.</text>
</comment>
<feature type="domain" description="Flavodoxin" evidence="1">
    <location>
        <begin position="10"/>
        <end position="111"/>
    </location>
</feature>
<accession>A0A9D2MCI3</accession>
<evidence type="ECO:0000313" key="2">
    <source>
        <dbReference type="EMBL" id="HJB58112.1"/>
    </source>
</evidence>
<dbReference type="Pfam" id="PF12724">
    <property type="entry name" value="Flavodoxin_5"/>
    <property type="match status" value="1"/>
</dbReference>
<proteinExistence type="predicted"/>